<dbReference type="CDD" id="cd04212">
    <property type="entry name" value="CuRO_UO_II"/>
    <property type="match status" value="1"/>
</dbReference>
<dbReference type="InterPro" id="IPR008972">
    <property type="entry name" value="Cupredoxin"/>
</dbReference>
<dbReference type="PANTHER" id="PTHR22888">
    <property type="entry name" value="CYTOCHROME C OXIDASE, SUBUNIT II"/>
    <property type="match status" value="1"/>
</dbReference>
<evidence type="ECO:0000256" key="12">
    <source>
        <dbReference type="ARBA" id="ARBA00023139"/>
    </source>
</evidence>
<comment type="caution">
    <text evidence="18">The sequence shown here is derived from an EMBL/GenBank/DDBJ whole genome shotgun (WGS) entry which is preliminary data.</text>
</comment>
<feature type="transmembrane region" description="Helical" evidence="15">
    <location>
        <begin position="87"/>
        <end position="105"/>
    </location>
</feature>
<dbReference type="NCBIfam" id="TIGR01433">
    <property type="entry name" value="CyoA"/>
    <property type="match status" value="1"/>
</dbReference>
<evidence type="ECO:0000313" key="19">
    <source>
        <dbReference type="Proteomes" id="UP001148313"/>
    </source>
</evidence>
<keyword evidence="7" id="KW-0732">Signal</keyword>
<keyword evidence="12" id="KW-0564">Palmitate</keyword>
<evidence type="ECO:0000256" key="2">
    <source>
        <dbReference type="ARBA" id="ARBA00007866"/>
    </source>
</evidence>
<evidence type="ECO:0000256" key="1">
    <source>
        <dbReference type="ARBA" id="ARBA00004651"/>
    </source>
</evidence>
<evidence type="ECO:0000256" key="11">
    <source>
        <dbReference type="ARBA" id="ARBA00023136"/>
    </source>
</evidence>
<comment type="similarity">
    <text evidence="2 14">Belongs to the cytochrome c oxidase subunit 2 family.</text>
</comment>
<evidence type="ECO:0000256" key="9">
    <source>
        <dbReference type="ARBA" id="ARBA00022989"/>
    </source>
</evidence>
<dbReference type="EMBL" id="JAPJZH010000001">
    <property type="protein sequence ID" value="MDA4843903.1"/>
    <property type="molecule type" value="Genomic_DNA"/>
</dbReference>
<evidence type="ECO:0000256" key="8">
    <source>
        <dbReference type="ARBA" id="ARBA00022982"/>
    </source>
</evidence>
<dbReference type="Gene3D" id="1.10.287.90">
    <property type="match status" value="1"/>
</dbReference>
<comment type="subcellular location">
    <subcellularLocation>
        <location evidence="1">Cell membrane</location>
        <topology evidence="1">Multi-pass membrane protein</topology>
    </subcellularLocation>
</comment>
<accession>A0ABT4VGR5</accession>
<dbReference type="InterPro" id="IPR002429">
    <property type="entry name" value="CcO_II-like_C"/>
</dbReference>
<dbReference type="Gene3D" id="2.60.40.420">
    <property type="entry name" value="Cupredoxins - blue copper proteins"/>
    <property type="match status" value="1"/>
</dbReference>
<reference evidence="18" key="1">
    <citation type="submission" date="2022-11" db="EMBL/GenBank/DDBJ databases">
        <title>Hoeflea poritis sp. nov., isolated from scleractinian coral Porites lutea.</title>
        <authorList>
            <person name="Zhang G."/>
            <person name="Wei Q."/>
            <person name="Cai L."/>
        </authorList>
    </citation>
    <scope>NUCLEOTIDE SEQUENCE</scope>
    <source>
        <strain evidence="18">E7-10</strain>
    </source>
</reference>
<feature type="transmembrane region" description="Helical" evidence="15">
    <location>
        <begin position="46"/>
        <end position="66"/>
    </location>
</feature>
<evidence type="ECO:0000256" key="3">
    <source>
        <dbReference type="ARBA" id="ARBA00022448"/>
    </source>
</evidence>
<dbReference type="Pfam" id="PF00116">
    <property type="entry name" value="COX2"/>
    <property type="match status" value="1"/>
</dbReference>
<dbReference type="Pfam" id="PF06481">
    <property type="entry name" value="COX_ARM"/>
    <property type="match status" value="1"/>
</dbReference>
<feature type="domain" description="Cytochrome oxidase subunit II copper A binding" evidence="16">
    <location>
        <begin position="121"/>
        <end position="233"/>
    </location>
</feature>
<dbReference type="PIRSF" id="PIRSF000292">
    <property type="entry name" value="Ubi_od_II"/>
    <property type="match status" value="1"/>
</dbReference>
<evidence type="ECO:0000256" key="6">
    <source>
        <dbReference type="ARBA" id="ARBA00022692"/>
    </source>
</evidence>
<dbReference type="InterPro" id="IPR006333">
    <property type="entry name" value="Cyt_o_ubiquinol_oxidase_su2"/>
</dbReference>
<keyword evidence="5 14" id="KW-0679">Respiratory chain</keyword>
<evidence type="ECO:0000259" key="17">
    <source>
        <dbReference type="PROSITE" id="PS50999"/>
    </source>
</evidence>
<dbReference type="InterPro" id="IPR011759">
    <property type="entry name" value="Cyt_c_oxidase_su2_TM_dom"/>
</dbReference>
<dbReference type="Proteomes" id="UP001148313">
    <property type="component" value="Unassembled WGS sequence"/>
</dbReference>
<keyword evidence="13" id="KW-0449">Lipoprotein</keyword>
<keyword evidence="9 15" id="KW-1133">Transmembrane helix</keyword>
<keyword evidence="19" id="KW-1185">Reference proteome</keyword>
<dbReference type="SUPFAM" id="SSF49503">
    <property type="entry name" value="Cupredoxins"/>
    <property type="match status" value="1"/>
</dbReference>
<evidence type="ECO:0000256" key="14">
    <source>
        <dbReference type="PIRNR" id="PIRNR000292"/>
    </source>
</evidence>
<dbReference type="InterPro" id="IPR045187">
    <property type="entry name" value="CcO_II"/>
</dbReference>
<evidence type="ECO:0000256" key="13">
    <source>
        <dbReference type="ARBA" id="ARBA00023288"/>
    </source>
</evidence>
<keyword evidence="10 14" id="KW-0560">Oxidoreductase</keyword>
<dbReference type="PROSITE" id="PS51257">
    <property type="entry name" value="PROKAR_LIPOPROTEIN"/>
    <property type="match status" value="1"/>
</dbReference>
<dbReference type="PROSITE" id="PS50857">
    <property type="entry name" value="COX2_CUA"/>
    <property type="match status" value="1"/>
</dbReference>
<name>A0ABT4VGR5_9HYPH</name>
<keyword evidence="8 14" id="KW-0249">Electron transport</keyword>
<dbReference type="PROSITE" id="PS50999">
    <property type="entry name" value="COX2_TM"/>
    <property type="match status" value="1"/>
</dbReference>
<dbReference type="InterPro" id="IPR036257">
    <property type="entry name" value="Cyt_c_oxidase_su2_TM_sf"/>
</dbReference>
<evidence type="ECO:0000313" key="18">
    <source>
        <dbReference type="EMBL" id="MDA4843903.1"/>
    </source>
</evidence>
<dbReference type="SUPFAM" id="SSF81464">
    <property type="entry name" value="Cytochrome c oxidase subunit II-like, transmembrane region"/>
    <property type="match status" value="1"/>
</dbReference>
<evidence type="ECO:0000256" key="4">
    <source>
        <dbReference type="ARBA" id="ARBA00022475"/>
    </source>
</evidence>
<gene>
    <name evidence="18" type="primary">cyoA</name>
    <name evidence="18" type="ORF">OOZ53_01010</name>
</gene>
<keyword evidence="3 14" id="KW-0813">Transport</keyword>
<evidence type="ECO:0000259" key="16">
    <source>
        <dbReference type="PROSITE" id="PS50857"/>
    </source>
</evidence>
<evidence type="ECO:0000256" key="7">
    <source>
        <dbReference type="ARBA" id="ARBA00022729"/>
    </source>
</evidence>
<dbReference type="RefSeq" id="WP_271087417.1">
    <property type="nucleotide sequence ID" value="NZ_JAPJZH010000001.1"/>
</dbReference>
<dbReference type="PANTHER" id="PTHR22888:SF18">
    <property type="entry name" value="CYTOCHROME BO(3) UBIQUINOL OXIDASE SUBUNIT 2"/>
    <property type="match status" value="1"/>
</dbReference>
<keyword evidence="11 14" id="KW-0472">Membrane</keyword>
<protein>
    <recommendedName>
        <fullName evidence="14">Ubiquinol oxidase subunit 2</fullName>
    </recommendedName>
</protein>
<evidence type="ECO:0000256" key="10">
    <source>
        <dbReference type="ARBA" id="ARBA00023002"/>
    </source>
</evidence>
<organism evidence="18 19">
    <name type="scientific">Hoeflea poritis</name>
    <dbReference type="NCBI Taxonomy" id="2993659"/>
    <lineage>
        <taxon>Bacteria</taxon>
        <taxon>Pseudomonadati</taxon>
        <taxon>Pseudomonadota</taxon>
        <taxon>Alphaproteobacteria</taxon>
        <taxon>Hyphomicrobiales</taxon>
        <taxon>Rhizobiaceae</taxon>
        <taxon>Hoeflea</taxon>
    </lineage>
</organism>
<dbReference type="InterPro" id="IPR010514">
    <property type="entry name" value="COX_ARM"/>
</dbReference>
<evidence type="ECO:0000256" key="5">
    <source>
        <dbReference type="ARBA" id="ARBA00022660"/>
    </source>
</evidence>
<dbReference type="InterPro" id="IPR034227">
    <property type="entry name" value="CuRO_UO_II"/>
</dbReference>
<proteinExistence type="inferred from homology"/>
<keyword evidence="6 15" id="KW-0812">Transmembrane</keyword>
<keyword evidence="4 14" id="KW-1003">Cell membrane</keyword>
<feature type="domain" description="Cytochrome oxidase subunit II transmembrane region profile" evidence="17">
    <location>
        <begin position="15"/>
        <end position="115"/>
    </location>
</feature>
<evidence type="ECO:0000256" key="15">
    <source>
        <dbReference type="SAM" id="Phobius"/>
    </source>
</evidence>
<sequence length="289" mass="32133">MRRLNRLPVLLTAPLLSGCGLGTAPILNPKGPIALAERDLLFTAFYLMLIVVIPVFVLAFVFVWRYRANGGKGQYKPDWSYSAGIDALIWLVPALLVAAIGYLLWTETHKLDPYKAIAGTENPIEVEVVAQDWKWLFIYPEYGIATVNELAFPQERPLSLRITSDTVMNSFMIPALGGQIYAMAGMTSRLHLIADETGQFTGRNTMFSGDGFADQHFQAHSMTNEDFNAWVQKVRQSQTALDEVAYATLAQPSVAHDVEYYSTYEANLFETILAKYAARPAHSAAGMEQ</sequence>